<organism evidence="1 2">
    <name type="scientific">Clunio marinus</name>
    <dbReference type="NCBI Taxonomy" id="568069"/>
    <lineage>
        <taxon>Eukaryota</taxon>
        <taxon>Metazoa</taxon>
        <taxon>Ecdysozoa</taxon>
        <taxon>Arthropoda</taxon>
        <taxon>Hexapoda</taxon>
        <taxon>Insecta</taxon>
        <taxon>Pterygota</taxon>
        <taxon>Neoptera</taxon>
        <taxon>Endopterygota</taxon>
        <taxon>Diptera</taxon>
        <taxon>Nematocera</taxon>
        <taxon>Chironomoidea</taxon>
        <taxon>Chironomidae</taxon>
        <taxon>Clunio</taxon>
    </lineage>
</organism>
<evidence type="ECO:0000313" key="2">
    <source>
        <dbReference type="Proteomes" id="UP000183832"/>
    </source>
</evidence>
<gene>
    <name evidence="1" type="ORF">CLUMA_CG014566</name>
</gene>
<keyword evidence="2" id="KW-1185">Reference proteome</keyword>
<protein>
    <submittedName>
        <fullName evidence="1">CLUMA_CG014566, isoform A</fullName>
    </submittedName>
</protein>
<proteinExistence type="predicted"/>
<dbReference type="AlphaFoldDB" id="A0A1J1IMR5"/>
<evidence type="ECO:0000313" key="1">
    <source>
        <dbReference type="EMBL" id="CRL01034.1"/>
    </source>
</evidence>
<dbReference type="EMBL" id="CVRI01000055">
    <property type="protein sequence ID" value="CRL01034.1"/>
    <property type="molecule type" value="Genomic_DNA"/>
</dbReference>
<dbReference type="Proteomes" id="UP000183832">
    <property type="component" value="Unassembled WGS sequence"/>
</dbReference>
<accession>A0A1J1IMR5</accession>
<reference evidence="1 2" key="1">
    <citation type="submission" date="2015-04" db="EMBL/GenBank/DDBJ databases">
        <authorList>
            <person name="Syromyatnikov M.Y."/>
            <person name="Popov V.N."/>
        </authorList>
    </citation>
    <scope>NUCLEOTIDE SEQUENCE [LARGE SCALE GENOMIC DNA]</scope>
</reference>
<sequence>MKILCTVEKPDEETPTNVGKAYMMIRKYKEQSCDVFRLLFHHHTQVQPSILSSYTSLSENILSENPLRNQFIVESFSTSSSSSTYSLIHLNVVLNTNTISNTNKLRS</sequence>
<name>A0A1J1IMR5_9DIPT</name>